<protein>
    <recommendedName>
        <fullName evidence="4">Bifunctional inhibitor/plant lipid transfer protein/seed storage helical domain-containing protein</fullName>
    </recommendedName>
</protein>
<gene>
    <name evidence="2" type="ORF">MARPO_0030s0003</name>
</gene>
<proteinExistence type="predicted"/>
<accession>A0A2R6X826</accession>
<reference evidence="3" key="1">
    <citation type="journal article" date="2017" name="Cell">
        <title>Insights into land plant evolution garnered from the Marchantia polymorpha genome.</title>
        <authorList>
            <person name="Bowman J.L."/>
            <person name="Kohchi T."/>
            <person name="Yamato K.T."/>
            <person name="Jenkins J."/>
            <person name="Shu S."/>
            <person name="Ishizaki K."/>
            <person name="Yamaoka S."/>
            <person name="Nishihama R."/>
            <person name="Nakamura Y."/>
            <person name="Berger F."/>
            <person name="Adam C."/>
            <person name="Aki S.S."/>
            <person name="Althoff F."/>
            <person name="Araki T."/>
            <person name="Arteaga-Vazquez M.A."/>
            <person name="Balasubrmanian S."/>
            <person name="Barry K."/>
            <person name="Bauer D."/>
            <person name="Boehm C.R."/>
            <person name="Briginshaw L."/>
            <person name="Caballero-Perez J."/>
            <person name="Catarino B."/>
            <person name="Chen F."/>
            <person name="Chiyoda S."/>
            <person name="Chovatia M."/>
            <person name="Davies K.M."/>
            <person name="Delmans M."/>
            <person name="Demura T."/>
            <person name="Dierschke T."/>
            <person name="Dolan L."/>
            <person name="Dorantes-Acosta A.E."/>
            <person name="Eklund D.M."/>
            <person name="Florent S.N."/>
            <person name="Flores-Sandoval E."/>
            <person name="Fujiyama A."/>
            <person name="Fukuzawa H."/>
            <person name="Galik B."/>
            <person name="Grimanelli D."/>
            <person name="Grimwood J."/>
            <person name="Grossniklaus U."/>
            <person name="Hamada T."/>
            <person name="Haseloff J."/>
            <person name="Hetherington A.J."/>
            <person name="Higo A."/>
            <person name="Hirakawa Y."/>
            <person name="Hundley H.N."/>
            <person name="Ikeda Y."/>
            <person name="Inoue K."/>
            <person name="Inoue S.I."/>
            <person name="Ishida S."/>
            <person name="Jia Q."/>
            <person name="Kakita M."/>
            <person name="Kanazawa T."/>
            <person name="Kawai Y."/>
            <person name="Kawashima T."/>
            <person name="Kennedy M."/>
            <person name="Kinose K."/>
            <person name="Kinoshita T."/>
            <person name="Kohara Y."/>
            <person name="Koide E."/>
            <person name="Komatsu K."/>
            <person name="Kopischke S."/>
            <person name="Kubo M."/>
            <person name="Kyozuka J."/>
            <person name="Lagercrantz U."/>
            <person name="Lin S.S."/>
            <person name="Lindquist E."/>
            <person name="Lipzen A.M."/>
            <person name="Lu C.W."/>
            <person name="De Luna E."/>
            <person name="Martienssen R.A."/>
            <person name="Minamino N."/>
            <person name="Mizutani M."/>
            <person name="Mizutani M."/>
            <person name="Mochizuki N."/>
            <person name="Monte I."/>
            <person name="Mosher R."/>
            <person name="Nagasaki H."/>
            <person name="Nakagami H."/>
            <person name="Naramoto S."/>
            <person name="Nishitani K."/>
            <person name="Ohtani M."/>
            <person name="Okamoto T."/>
            <person name="Okumura M."/>
            <person name="Phillips J."/>
            <person name="Pollak B."/>
            <person name="Reinders A."/>
            <person name="Rovekamp M."/>
            <person name="Sano R."/>
            <person name="Sawa S."/>
            <person name="Schmid M.W."/>
            <person name="Shirakawa M."/>
            <person name="Solano R."/>
            <person name="Spunde A."/>
            <person name="Suetsugu N."/>
            <person name="Sugano S."/>
            <person name="Sugiyama A."/>
            <person name="Sun R."/>
            <person name="Suzuki Y."/>
            <person name="Takenaka M."/>
            <person name="Takezawa D."/>
            <person name="Tomogane H."/>
            <person name="Tsuzuki M."/>
            <person name="Ueda T."/>
            <person name="Umeda M."/>
            <person name="Ward J.M."/>
            <person name="Watanabe Y."/>
            <person name="Yazaki K."/>
            <person name="Yokoyama R."/>
            <person name="Yoshitake Y."/>
            <person name="Yotsui I."/>
            <person name="Zachgo S."/>
            <person name="Schmutz J."/>
        </authorList>
    </citation>
    <scope>NUCLEOTIDE SEQUENCE [LARGE SCALE GENOMIC DNA]</scope>
    <source>
        <strain evidence="3">Tak-1</strain>
    </source>
</reference>
<organism evidence="2 3">
    <name type="scientific">Marchantia polymorpha</name>
    <name type="common">Common liverwort</name>
    <name type="synonym">Marchantia aquatica</name>
    <dbReference type="NCBI Taxonomy" id="3197"/>
    <lineage>
        <taxon>Eukaryota</taxon>
        <taxon>Viridiplantae</taxon>
        <taxon>Streptophyta</taxon>
        <taxon>Embryophyta</taxon>
        <taxon>Marchantiophyta</taxon>
        <taxon>Marchantiopsida</taxon>
        <taxon>Marchantiidae</taxon>
        <taxon>Marchantiales</taxon>
        <taxon>Marchantiaceae</taxon>
        <taxon>Marchantia</taxon>
    </lineage>
</organism>
<feature type="signal peptide" evidence="1">
    <location>
        <begin position="1"/>
        <end position="31"/>
    </location>
</feature>
<dbReference type="AlphaFoldDB" id="A0A2R6X826"/>
<name>A0A2R6X826_MARPO</name>
<evidence type="ECO:0000313" key="2">
    <source>
        <dbReference type="EMBL" id="PTQ42247.1"/>
    </source>
</evidence>
<evidence type="ECO:0008006" key="4">
    <source>
        <dbReference type="Google" id="ProtNLM"/>
    </source>
</evidence>
<keyword evidence="1" id="KW-0732">Signal</keyword>
<evidence type="ECO:0000313" key="3">
    <source>
        <dbReference type="Proteomes" id="UP000244005"/>
    </source>
</evidence>
<evidence type="ECO:0000256" key="1">
    <source>
        <dbReference type="SAM" id="SignalP"/>
    </source>
</evidence>
<dbReference type="Proteomes" id="UP000244005">
    <property type="component" value="Unassembled WGS sequence"/>
</dbReference>
<sequence>MESMTILRGKIPSVLLAALVLALSRLQSTGAVDCLFYTLANCQGTAVGCFNLTEGACCGLAAASWRPSVRVQNSNSCKRTSIYSGGFCTTLWGSFVGNFCVTGSRFTEVERHRAVELIKKAFSSKLGYCLALVIQRTHGSQIRKFRIREVQHNGFVRSDISTSQQDVMLERLF</sequence>
<feature type="chain" id="PRO_5015303291" description="Bifunctional inhibitor/plant lipid transfer protein/seed storage helical domain-containing protein" evidence="1">
    <location>
        <begin position="32"/>
        <end position="173"/>
    </location>
</feature>
<dbReference type="EMBL" id="KZ772702">
    <property type="protein sequence ID" value="PTQ42247.1"/>
    <property type="molecule type" value="Genomic_DNA"/>
</dbReference>
<keyword evidence="3" id="KW-1185">Reference proteome</keyword>